<evidence type="ECO:0000313" key="6">
    <source>
        <dbReference type="Proteomes" id="UP000266091"/>
    </source>
</evidence>
<keyword evidence="3" id="KW-0804">Transcription</keyword>
<protein>
    <recommendedName>
        <fullName evidence="4">HTH crp-type domain-containing protein</fullName>
    </recommendedName>
</protein>
<dbReference type="InterPro" id="IPR018490">
    <property type="entry name" value="cNMP-bd_dom_sf"/>
</dbReference>
<evidence type="ECO:0000256" key="2">
    <source>
        <dbReference type="ARBA" id="ARBA00023125"/>
    </source>
</evidence>
<dbReference type="OrthoDB" id="9777588at2"/>
<organism evidence="5 6">
    <name type="scientific">Mesosutterella multiformis</name>
    <dbReference type="NCBI Taxonomy" id="2259133"/>
    <lineage>
        <taxon>Bacteria</taxon>
        <taxon>Pseudomonadati</taxon>
        <taxon>Pseudomonadota</taxon>
        <taxon>Betaproteobacteria</taxon>
        <taxon>Burkholderiales</taxon>
        <taxon>Sutterellaceae</taxon>
        <taxon>Mesosutterella</taxon>
    </lineage>
</organism>
<name>A0A388SBX6_9BURK</name>
<dbReference type="GO" id="GO:0003677">
    <property type="term" value="F:DNA binding"/>
    <property type="evidence" value="ECO:0007669"/>
    <property type="project" value="UniProtKB-KW"/>
</dbReference>
<gene>
    <name evidence="5" type="ORF">MESMUL_10800</name>
</gene>
<keyword evidence="6" id="KW-1185">Reference proteome</keyword>
<keyword evidence="1" id="KW-0805">Transcription regulation</keyword>
<evidence type="ECO:0000256" key="1">
    <source>
        <dbReference type="ARBA" id="ARBA00023015"/>
    </source>
</evidence>
<dbReference type="GO" id="GO:0006355">
    <property type="term" value="P:regulation of DNA-templated transcription"/>
    <property type="evidence" value="ECO:0007669"/>
    <property type="project" value="InterPro"/>
</dbReference>
<dbReference type="SUPFAM" id="SSF46785">
    <property type="entry name" value="Winged helix' DNA-binding domain"/>
    <property type="match status" value="1"/>
</dbReference>
<dbReference type="Gene3D" id="2.60.120.10">
    <property type="entry name" value="Jelly Rolls"/>
    <property type="match status" value="1"/>
</dbReference>
<dbReference type="InterPro" id="IPR012318">
    <property type="entry name" value="HTH_CRP"/>
</dbReference>
<proteinExistence type="predicted"/>
<feature type="domain" description="HTH crp-type" evidence="4">
    <location>
        <begin position="150"/>
        <end position="212"/>
    </location>
</feature>
<comment type="caution">
    <text evidence="5">The sequence shown here is derived from an EMBL/GenBank/DDBJ whole genome shotgun (WGS) entry which is preliminary data.</text>
</comment>
<keyword evidence="2" id="KW-0238">DNA-binding</keyword>
<reference evidence="5 6" key="1">
    <citation type="journal article" date="2018" name="Int. J. Syst. Evol. Microbiol.">
        <title>Mesosutterella multiformis gen. nov., sp. nov., a member of the family Sutterellaceae and Sutterella megalosphaeroides sp. nov., isolated from human faeces.</title>
        <authorList>
            <person name="Sakamoto M."/>
            <person name="Ikeyama N."/>
            <person name="Kunihiro T."/>
            <person name="Iino T."/>
            <person name="Yuki M."/>
            <person name="Ohkuma M."/>
        </authorList>
    </citation>
    <scope>NUCLEOTIDE SEQUENCE [LARGE SCALE GENOMIC DNA]</scope>
    <source>
        <strain evidence="5 6">4NBBH2</strain>
    </source>
</reference>
<evidence type="ECO:0000256" key="3">
    <source>
        <dbReference type="ARBA" id="ARBA00023163"/>
    </source>
</evidence>
<accession>A0A388SBX6</accession>
<dbReference type="InterPro" id="IPR014710">
    <property type="entry name" value="RmlC-like_jellyroll"/>
</dbReference>
<evidence type="ECO:0000259" key="4">
    <source>
        <dbReference type="Pfam" id="PF13545"/>
    </source>
</evidence>
<dbReference type="AlphaFoldDB" id="A0A388SBX6"/>
<evidence type="ECO:0000313" key="5">
    <source>
        <dbReference type="EMBL" id="GBO93726.1"/>
    </source>
</evidence>
<accession>A0A401LH60</accession>
<sequence length="229" mass="25003">MDFVYSQSPWVLPKDPEGTEKIFSDHGWKVTFNDHEVIPFGLEKRVYFIRKGLFATLAGGAGDFSRMVGLFPAGTTLGAIRAISQPGNEMPLMAKALLPVEALALDIPLYLRELEKDPAFLSLTKTNFILKEEAQVEGLLMNGLLTVPKRLALIILSLFKAGNGIPGDAVTPLPGSITVTDLAALIHSNRGVVSRTLSGWAREGLISELNGRYAFTRQQLLFLAQKDHG</sequence>
<dbReference type="Pfam" id="PF13545">
    <property type="entry name" value="HTH_Crp_2"/>
    <property type="match status" value="1"/>
</dbReference>
<dbReference type="InterPro" id="IPR036390">
    <property type="entry name" value="WH_DNA-bd_sf"/>
</dbReference>
<dbReference type="RefSeq" id="WP_116270046.1">
    <property type="nucleotide sequence ID" value="NZ_BGZJ01000001.1"/>
</dbReference>
<dbReference type="EMBL" id="BGZJ01000001">
    <property type="protein sequence ID" value="GBO93726.1"/>
    <property type="molecule type" value="Genomic_DNA"/>
</dbReference>
<dbReference type="Proteomes" id="UP000266091">
    <property type="component" value="Unassembled WGS sequence"/>
</dbReference>
<dbReference type="SUPFAM" id="SSF51206">
    <property type="entry name" value="cAMP-binding domain-like"/>
    <property type="match status" value="1"/>
</dbReference>